<dbReference type="AlphaFoldDB" id="A0A5C5XWU3"/>
<proteinExistence type="predicted"/>
<evidence type="ECO:0000313" key="3">
    <source>
        <dbReference type="Proteomes" id="UP000318053"/>
    </source>
</evidence>
<feature type="compositionally biased region" description="Basic and acidic residues" evidence="1">
    <location>
        <begin position="21"/>
        <end position="62"/>
    </location>
</feature>
<feature type="compositionally biased region" description="Polar residues" evidence="1">
    <location>
        <begin position="1"/>
        <end position="12"/>
    </location>
</feature>
<protein>
    <submittedName>
        <fullName evidence="2">Uncharacterized protein</fullName>
    </submittedName>
</protein>
<keyword evidence="3" id="KW-1185">Reference proteome</keyword>
<reference evidence="2 3" key="1">
    <citation type="submission" date="2019-02" db="EMBL/GenBank/DDBJ databases">
        <title>Deep-cultivation of Planctomycetes and their phenomic and genomic characterization uncovers novel biology.</title>
        <authorList>
            <person name="Wiegand S."/>
            <person name="Jogler M."/>
            <person name="Boedeker C."/>
            <person name="Pinto D."/>
            <person name="Vollmers J."/>
            <person name="Rivas-Marin E."/>
            <person name="Kohn T."/>
            <person name="Peeters S.H."/>
            <person name="Heuer A."/>
            <person name="Rast P."/>
            <person name="Oberbeckmann S."/>
            <person name="Bunk B."/>
            <person name="Jeske O."/>
            <person name="Meyerdierks A."/>
            <person name="Storesund J.E."/>
            <person name="Kallscheuer N."/>
            <person name="Luecker S."/>
            <person name="Lage O.M."/>
            <person name="Pohl T."/>
            <person name="Merkel B.J."/>
            <person name="Hornburger P."/>
            <person name="Mueller R.-W."/>
            <person name="Bruemmer F."/>
            <person name="Labrenz M."/>
            <person name="Spormann A.M."/>
            <person name="Op Den Camp H."/>
            <person name="Overmann J."/>
            <person name="Amann R."/>
            <person name="Jetten M.S.M."/>
            <person name="Mascher T."/>
            <person name="Medema M.H."/>
            <person name="Devos D.P."/>
            <person name="Kaster A.-K."/>
            <person name="Ovreas L."/>
            <person name="Rohde M."/>
            <person name="Galperin M.Y."/>
            <person name="Jogler C."/>
        </authorList>
    </citation>
    <scope>NUCLEOTIDE SEQUENCE [LARGE SCALE GENOMIC DNA]</scope>
    <source>
        <strain evidence="2 3">CA85</strain>
    </source>
</reference>
<gene>
    <name evidence="2" type="ORF">CA85_29440</name>
</gene>
<dbReference type="RefSeq" id="WP_146391901.1">
    <property type="nucleotide sequence ID" value="NZ_SJPK01000006.1"/>
</dbReference>
<accession>A0A5C5XWU3</accession>
<evidence type="ECO:0000313" key="2">
    <source>
        <dbReference type="EMBL" id="TWT66082.1"/>
    </source>
</evidence>
<dbReference type="EMBL" id="SJPK01000006">
    <property type="protein sequence ID" value="TWT66082.1"/>
    <property type="molecule type" value="Genomic_DNA"/>
</dbReference>
<evidence type="ECO:0000256" key="1">
    <source>
        <dbReference type="SAM" id="MobiDB-lite"/>
    </source>
</evidence>
<sequence length="62" mass="7062">MTNNDNIQTVHGVTSPIVTDRAAHDENTEPPEPKHYRETSEQRLESLTEKATDPRSDKSTRE</sequence>
<comment type="caution">
    <text evidence="2">The sequence shown here is derived from an EMBL/GenBank/DDBJ whole genome shotgun (WGS) entry which is preliminary data.</text>
</comment>
<feature type="region of interest" description="Disordered" evidence="1">
    <location>
        <begin position="1"/>
        <end position="62"/>
    </location>
</feature>
<dbReference type="Proteomes" id="UP000318053">
    <property type="component" value="Unassembled WGS sequence"/>
</dbReference>
<organism evidence="2 3">
    <name type="scientific">Allorhodopirellula solitaria</name>
    <dbReference type="NCBI Taxonomy" id="2527987"/>
    <lineage>
        <taxon>Bacteria</taxon>
        <taxon>Pseudomonadati</taxon>
        <taxon>Planctomycetota</taxon>
        <taxon>Planctomycetia</taxon>
        <taxon>Pirellulales</taxon>
        <taxon>Pirellulaceae</taxon>
        <taxon>Allorhodopirellula</taxon>
    </lineage>
</organism>
<name>A0A5C5XWU3_9BACT</name>